<feature type="transmembrane region" description="Helical" evidence="7">
    <location>
        <begin position="342"/>
        <end position="363"/>
    </location>
</feature>
<keyword evidence="5 7" id="KW-1133">Transmembrane helix</keyword>
<evidence type="ECO:0000313" key="9">
    <source>
        <dbReference type="EMBL" id="CAD8086668.1"/>
    </source>
</evidence>
<protein>
    <recommendedName>
        <fullName evidence="8">Phosphatidic acid phosphatase type 2/haloperoxidase domain-containing protein</fullName>
    </recommendedName>
</protein>
<accession>A0A8S1N1I4</accession>
<keyword evidence="2 7" id="KW-0812">Transmembrane</keyword>
<dbReference type="OMA" id="QIYCHRF"/>
<evidence type="ECO:0000256" key="7">
    <source>
        <dbReference type="SAM" id="Phobius"/>
    </source>
</evidence>
<keyword evidence="4" id="KW-0256">Endoplasmic reticulum</keyword>
<dbReference type="SMART" id="SM00014">
    <property type="entry name" value="acidPPc"/>
    <property type="match status" value="1"/>
</dbReference>
<evidence type="ECO:0000256" key="1">
    <source>
        <dbReference type="ARBA" id="ARBA00004477"/>
    </source>
</evidence>
<feature type="transmembrane region" description="Helical" evidence="7">
    <location>
        <begin position="241"/>
        <end position="260"/>
    </location>
</feature>
<gene>
    <name evidence="9" type="ORF">PPRIM_AZ9-3.1.T0770036</name>
</gene>
<evidence type="ECO:0000256" key="4">
    <source>
        <dbReference type="ARBA" id="ARBA00022824"/>
    </source>
</evidence>
<comment type="caution">
    <text evidence="9">The sequence shown here is derived from an EMBL/GenBank/DDBJ whole genome shotgun (WGS) entry which is preliminary data.</text>
</comment>
<feature type="transmembrane region" description="Helical" evidence="7">
    <location>
        <begin position="75"/>
        <end position="92"/>
    </location>
</feature>
<organism evidence="9 10">
    <name type="scientific">Paramecium primaurelia</name>
    <dbReference type="NCBI Taxonomy" id="5886"/>
    <lineage>
        <taxon>Eukaryota</taxon>
        <taxon>Sar</taxon>
        <taxon>Alveolata</taxon>
        <taxon>Ciliophora</taxon>
        <taxon>Intramacronucleata</taxon>
        <taxon>Oligohymenophorea</taxon>
        <taxon>Peniculida</taxon>
        <taxon>Parameciidae</taxon>
        <taxon>Paramecium</taxon>
    </lineage>
</organism>
<dbReference type="PANTHER" id="PTHR14969:SF28">
    <property type="entry name" value="DIHYDROSPHINGOSINE 1-PHOSPHATE PHOSPHATASE LCB3-RELATED"/>
    <property type="match status" value="1"/>
</dbReference>
<dbReference type="AlphaFoldDB" id="A0A8S1N1I4"/>
<feature type="transmembrane region" description="Helical" evidence="7">
    <location>
        <begin position="46"/>
        <end position="68"/>
    </location>
</feature>
<evidence type="ECO:0000313" key="10">
    <source>
        <dbReference type="Proteomes" id="UP000688137"/>
    </source>
</evidence>
<evidence type="ECO:0000259" key="8">
    <source>
        <dbReference type="SMART" id="SM00014"/>
    </source>
</evidence>
<dbReference type="GO" id="GO:0005789">
    <property type="term" value="C:endoplasmic reticulum membrane"/>
    <property type="evidence" value="ECO:0007669"/>
    <property type="project" value="UniProtKB-SubCell"/>
</dbReference>
<proteinExistence type="predicted"/>
<evidence type="ECO:0000256" key="5">
    <source>
        <dbReference type="ARBA" id="ARBA00022989"/>
    </source>
</evidence>
<sequence>MNFLIISTLALISYLTLDIIFNDYFWKINIDFTVLLQNNTFPGEKLMFQFFSYVIQLPMLLGGLQFMLSSKKIESILYIFLCMFGFTSNGLLKNAYHQPRPYWVEDEIEGIGCNMEFGKPSGHAQTSVIIYYSYLFIFYPSTFIFNKVKVSDNQEKSNQDEPQNKKGLVIFLNILAFLCIIMTGLSRVFLGVHTIGQVSLGWIYGLYIVFNYQIYCHRFLLQYIKNQLQMSTEDNVRFQRMSVSISAMFIVVILMDITLLELNRKVFNQNEEEVNKWLYKITQCKHKEIGYYTKDHTKVLYNACFLNGTLFSFIFSFIQGCFFGQGSFNQLEYFSSMNQKNLTFKICRLFFYLPLLLPLPLLIIQTYNIYITAFLIVIFQLIQVHSSYFYLMLVYHYCISKYIENIQL</sequence>
<keyword evidence="6 7" id="KW-0472">Membrane</keyword>
<dbReference type="Proteomes" id="UP000688137">
    <property type="component" value="Unassembled WGS sequence"/>
</dbReference>
<feature type="transmembrane region" description="Helical" evidence="7">
    <location>
        <begin position="369"/>
        <end position="391"/>
    </location>
</feature>
<comment type="subcellular location">
    <subcellularLocation>
        <location evidence="1">Endoplasmic reticulum membrane</location>
        <topology evidence="1">Multi-pass membrane protein</topology>
    </subcellularLocation>
</comment>
<dbReference type="Pfam" id="PF01569">
    <property type="entry name" value="PAP2"/>
    <property type="match status" value="1"/>
</dbReference>
<dbReference type="CDD" id="cd01610">
    <property type="entry name" value="PAP2_like"/>
    <property type="match status" value="1"/>
</dbReference>
<dbReference type="PANTHER" id="PTHR14969">
    <property type="entry name" value="SPHINGOSINE-1-PHOSPHATE PHOSPHOHYDROLASE"/>
    <property type="match status" value="1"/>
</dbReference>
<feature type="transmembrane region" description="Helical" evidence="7">
    <location>
        <begin position="299"/>
        <end position="322"/>
    </location>
</feature>
<feature type="transmembrane region" description="Helical" evidence="7">
    <location>
        <begin position="129"/>
        <end position="146"/>
    </location>
</feature>
<name>A0A8S1N1I4_PARPR</name>
<feature type="transmembrane region" description="Helical" evidence="7">
    <location>
        <begin position="202"/>
        <end position="221"/>
    </location>
</feature>
<dbReference type="GO" id="GO:0042392">
    <property type="term" value="F:sphingosine-1-phosphate phosphatase activity"/>
    <property type="evidence" value="ECO:0007669"/>
    <property type="project" value="TreeGrafter"/>
</dbReference>
<reference evidence="9" key="1">
    <citation type="submission" date="2021-01" db="EMBL/GenBank/DDBJ databases">
        <authorList>
            <consortium name="Genoscope - CEA"/>
            <person name="William W."/>
        </authorList>
    </citation>
    <scope>NUCLEOTIDE SEQUENCE</scope>
</reference>
<feature type="domain" description="Phosphatidic acid phosphatase type 2/haloperoxidase" evidence="8">
    <location>
        <begin position="75"/>
        <end position="213"/>
    </location>
</feature>
<dbReference type="EMBL" id="CAJJDM010000080">
    <property type="protein sequence ID" value="CAD8086668.1"/>
    <property type="molecule type" value="Genomic_DNA"/>
</dbReference>
<keyword evidence="10" id="KW-1185">Reference proteome</keyword>
<feature type="transmembrane region" description="Helical" evidence="7">
    <location>
        <begin position="167"/>
        <end position="190"/>
    </location>
</feature>
<evidence type="ECO:0000256" key="6">
    <source>
        <dbReference type="ARBA" id="ARBA00023136"/>
    </source>
</evidence>
<dbReference type="InterPro" id="IPR000326">
    <property type="entry name" value="PAP2/HPO"/>
</dbReference>
<evidence type="ECO:0000256" key="3">
    <source>
        <dbReference type="ARBA" id="ARBA00022801"/>
    </source>
</evidence>
<keyword evidence="3" id="KW-0378">Hydrolase</keyword>
<evidence type="ECO:0000256" key="2">
    <source>
        <dbReference type="ARBA" id="ARBA00022692"/>
    </source>
</evidence>